<organism evidence="3 4">
    <name type="scientific">Sphingomonas hylomeconis</name>
    <dbReference type="NCBI Taxonomy" id="1395958"/>
    <lineage>
        <taxon>Bacteria</taxon>
        <taxon>Pseudomonadati</taxon>
        <taxon>Pseudomonadota</taxon>
        <taxon>Alphaproteobacteria</taxon>
        <taxon>Sphingomonadales</taxon>
        <taxon>Sphingomonadaceae</taxon>
        <taxon>Sphingomonas</taxon>
    </lineage>
</organism>
<dbReference type="InterPro" id="IPR011042">
    <property type="entry name" value="6-blade_b-propeller_TolB-like"/>
</dbReference>
<gene>
    <name evidence="3" type="ORF">ACFONA_05545</name>
</gene>
<keyword evidence="4" id="KW-1185">Reference proteome</keyword>
<evidence type="ECO:0000259" key="2">
    <source>
        <dbReference type="PROSITE" id="PS50268"/>
    </source>
</evidence>
<dbReference type="Gene3D" id="2.60.40.60">
    <property type="entry name" value="Cadherins"/>
    <property type="match status" value="1"/>
</dbReference>
<accession>A0ABV7SSI8</accession>
<sequence length="472" mass="48418">MSVATIRRTSASPLAIGVLLFTASCGGGDGSTPTPTPTNRAPVFTSATTASVIENSTGTAYTPAATDADNDTVTITISGGADAAAFTMTGGTLAFASPPNFDRPTDMNTDNSYDVTLAATDGKGGTAALNLSIKISNDHEGVNLTRVASGFGTDAVIAPRTRTSGLLIVSQDGTVRTVEAVTGAIGNAGNVFSSGETGRVLAVTYSNGYGVAMLDIAGRGVIVRSVLLPDSPQQYTVEQTLAAPSTSSPRGAFFVGGDGFVFAALGDPAGDLAQEAGSGYGKFFRIQVDPYCGASLFTYCVGAERFGDGVHAPAGGGGFQGLSFLLDRGTDQQEEISYFNQNARPIDFGWPYREGTYERVANPPPAIIGPSLTYSHGDGFFAGKGLTGGALYTGSIASLANKVLVTDEGGKIFAFPASFLSDGVLHRANEMENRTADFAPTTGAIGRPIAVIRDYAGRLFILDGDGELYGAS</sequence>
<reference evidence="4" key="1">
    <citation type="journal article" date="2019" name="Int. J. Syst. Evol. Microbiol.">
        <title>The Global Catalogue of Microorganisms (GCM) 10K type strain sequencing project: providing services to taxonomists for standard genome sequencing and annotation.</title>
        <authorList>
            <consortium name="The Broad Institute Genomics Platform"/>
            <consortium name="The Broad Institute Genome Sequencing Center for Infectious Disease"/>
            <person name="Wu L."/>
            <person name="Ma J."/>
        </authorList>
    </citation>
    <scope>NUCLEOTIDE SEQUENCE [LARGE SCALE GENOMIC DNA]</scope>
    <source>
        <strain evidence="4">KCTC 42739</strain>
    </source>
</reference>
<feature type="domain" description="Cadherin" evidence="2">
    <location>
        <begin position="44"/>
        <end position="161"/>
    </location>
</feature>
<dbReference type="RefSeq" id="WP_380816124.1">
    <property type="nucleotide sequence ID" value="NZ_JBHRXP010000002.1"/>
</dbReference>
<dbReference type="Proteomes" id="UP001595713">
    <property type="component" value="Unassembled WGS sequence"/>
</dbReference>
<dbReference type="InterPro" id="IPR002126">
    <property type="entry name" value="Cadherin-like_dom"/>
</dbReference>
<protein>
    <recommendedName>
        <fullName evidence="2">Cadherin domain-containing protein</fullName>
    </recommendedName>
</protein>
<proteinExistence type="predicted"/>
<evidence type="ECO:0000313" key="4">
    <source>
        <dbReference type="Proteomes" id="UP001595713"/>
    </source>
</evidence>
<dbReference type="PANTHER" id="PTHR19328:SF13">
    <property type="entry name" value="HIPL1 PROTEIN"/>
    <property type="match status" value="1"/>
</dbReference>
<name>A0ABV7SSI8_9SPHN</name>
<dbReference type="PROSITE" id="PS51257">
    <property type="entry name" value="PROKAR_LIPOPROTEIN"/>
    <property type="match status" value="1"/>
</dbReference>
<feature type="signal peptide" evidence="1">
    <location>
        <begin position="1"/>
        <end position="27"/>
    </location>
</feature>
<dbReference type="Gene3D" id="2.120.10.30">
    <property type="entry name" value="TolB, C-terminal domain"/>
    <property type="match status" value="1"/>
</dbReference>
<evidence type="ECO:0000313" key="3">
    <source>
        <dbReference type="EMBL" id="MFC3579623.1"/>
    </source>
</evidence>
<dbReference type="PROSITE" id="PS50268">
    <property type="entry name" value="CADHERIN_2"/>
    <property type="match status" value="1"/>
</dbReference>
<dbReference type="EMBL" id="JBHRXP010000002">
    <property type="protein sequence ID" value="MFC3579623.1"/>
    <property type="molecule type" value="Genomic_DNA"/>
</dbReference>
<feature type="chain" id="PRO_5045101724" description="Cadherin domain-containing protein" evidence="1">
    <location>
        <begin position="28"/>
        <end position="472"/>
    </location>
</feature>
<evidence type="ECO:0000256" key="1">
    <source>
        <dbReference type="SAM" id="SignalP"/>
    </source>
</evidence>
<comment type="caution">
    <text evidence="3">The sequence shown here is derived from an EMBL/GenBank/DDBJ whole genome shotgun (WGS) entry which is preliminary data.</text>
</comment>
<dbReference type="PANTHER" id="PTHR19328">
    <property type="entry name" value="HEDGEHOG-INTERACTING PROTEIN"/>
    <property type="match status" value="1"/>
</dbReference>
<keyword evidence="1" id="KW-0732">Signal</keyword>